<feature type="signal peptide" evidence="2">
    <location>
        <begin position="1"/>
        <end position="19"/>
    </location>
</feature>
<organism evidence="4 5">
    <name type="scientific">Sinanaerobacter chloroacetimidivorans</name>
    <dbReference type="NCBI Taxonomy" id="2818044"/>
    <lineage>
        <taxon>Bacteria</taxon>
        <taxon>Bacillati</taxon>
        <taxon>Bacillota</taxon>
        <taxon>Clostridia</taxon>
        <taxon>Peptostreptococcales</taxon>
        <taxon>Anaerovoracaceae</taxon>
        <taxon>Sinanaerobacter</taxon>
    </lineage>
</organism>
<evidence type="ECO:0000256" key="2">
    <source>
        <dbReference type="SAM" id="SignalP"/>
    </source>
</evidence>
<feature type="region of interest" description="Disordered" evidence="1">
    <location>
        <begin position="65"/>
        <end position="84"/>
    </location>
</feature>
<keyword evidence="2" id="KW-0732">Signal</keyword>
<feature type="chain" id="PRO_5039213596" evidence="2">
    <location>
        <begin position="20"/>
        <end position="233"/>
    </location>
</feature>
<evidence type="ECO:0000313" key="5">
    <source>
        <dbReference type="Proteomes" id="UP000675664"/>
    </source>
</evidence>
<protein>
    <submittedName>
        <fullName evidence="4">DUF4430 domain-containing protein</fullName>
    </submittedName>
</protein>
<evidence type="ECO:0000259" key="3">
    <source>
        <dbReference type="Pfam" id="PF14478"/>
    </source>
</evidence>
<dbReference type="Proteomes" id="UP000675664">
    <property type="component" value="Unassembled WGS sequence"/>
</dbReference>
<dbReference type="Gene3D" id="2.170.130.30">
    <property type="match status" value="1"/>
</dbReference>
<reference evidence="4" key="1">
    <citation type="submission" date="2021-04" db="EMBL/GenBank/DDBJ databases">
        <title>Sinoanaerobacter chloroacetimidivorans sp. nov., an obligate anaerobic bacterium isolated from anaerobic sludge.</title>
        <authorList>
            <person name="Bao Y."/>
        </authorList>
    </citation>
    <scope>NUCLEOTIDE SEQUENCE</scope>
    <source>
        <strain evidence="4">BAD-6</strain>
    </source>
</reference>
<feature type="compositionally biased region" description="Polar residues" evidence="1">
    <location>
        <begin position="33"/>
        <end position="43"/>
    </location>
</feature>
<dbReference type="RefSeq" id="WP_227018407.1">
    <property type="nucleotide sequence ID" value="NZ_JAGSND010000006.1"/>
</dbReference>
<evidence type="ECO:0000313" key="4">
    <source>
        <dbReference type="EMBL" id="MBR0598276.1"/>
    </source>
</evidence>
<reference evidence="4" key="2">
    <citation type="submission" date="2021-04" db="EMBL/GenBank/DDBJ databases">
        <authorList>
            <person name="Liu J."/>
        </authorList>
    </citation>
    <scope>NUCLEOTIDE SEQUENCE</scope>
    <source>
        <strain evidence="4">BAD-6</strain>
    </source>
</reference>
<dbReference type="Pfam" id="PF14478">
    <property type="entry name" value="DUF4430"/>
    <property type="match status" value="1"/>
</dbReference>
<feature type="region of interest" description="Disordered" evidence="1">
    <location>
        <begin position="24"/>
        <end position="54"/>
    </location>
</feature>
<comment type="caution">
    <text evidence="4">The sequence shown here is derived from an EMBL/GenBank/DDBJ whole genome shotgun (WGS) entry which is preliminary data.</text>
</comment>
<dbReference type="InterPro" id="IPR027954">
    <property type="entry name" value="Transcobalamin-like_C"/>
</dbReference>
<proteinExistence type="predicted"/>
<gene>
    <name evidence="4" type="ORF">KCX82_10355</name>
</gene>
<feature type="domain" description="Transcobalamin-like C-terminal" evidence="3">
    <location>
        <begin position="133"/>
        <end position="210"/>
    </location>
</feature>
<dbReference type="EMBL" id="JAGSND010000006">
    <property type="protein sequence ID" value="MBR0598276.1"/>
    <property type="molecule type" value="Genomic_DNA"/>
</dbReference>
<evidence type="ECO:0000256" key="1">
    <source>
        <dbReference type="SAM" id="MobiDB-lite"/>
    </source>
</evidence>
<name>A0A8J7W381_9FIRM</name>
<dbReference type="PROSITE" id="PS51257">
    <property type="entry name" value="PROKAR_LIPOPROTEIN"/>
    <property type="match status" value="1"/>
</dbReference>
<sequence length="233" mass="26298">MKKRLLLCLALMLCFAVFTGCKGEGSAPDQTPVPETNLTNTENSGEEASDSALEAVQPEKLDQYQTEKVPEGKPAPVEPQKTQIDKKEAYHASLTISCDTILDNMDQFDQAKLEVLPKNGSIYQANSVEFYEGESVFDLLLRVTREQKIHMEFVATPIYNSNYIEGINNIYEFDCGELSGWMYKVNDWFPNYGSSRYVLKDGDKVEWVYTCDLGADVGGDWNSQNQKEEQQAE</sequence>
<dbReference type="AlphaFoldDB" id="A0A8J7W381"/>
<keyword evidence="5" id="KW-1185">Reference proteome</keyword>
<accession>A0A8J7W381</accession>